<dbReference type="Proteomes" id="UP000183629">
    <property type="component" value="Unassembled WGS sequence"/>
</dbReference>
<accession>A0A1I7J1L8</accession>
<evidence type="ECO:0000313" key="1">
    <source>
        <dbReference type="EMBL" id="SFU79116.1"/>
    </source>
</evidence>
<protein>
    <submittedName>
        <fullName evidence="1">Uncharacterized protein</fullName>
    </submittedName>
</protein>
<dbReference type="AlphaFoldDB" id="A0A1I7J1L8"/>
<name>A0A1I7J1L8_9STRE</name>
<dbReference type="Gene3D" id="3.40.30.10">
    <property type="entry name" value="Glutaredoxin"/>
    <property type="match status" value="1"/>
</dbReference>
<keyword evidence="2" id="KW-1185">Reference proteome</keyword>
<gene>
    <name evidence="1" type="ORF">SAMN05660328_10774</name>
</gene>
<reference evidence="2" key="1">
    <citation type="submission" date="2016-10" db="EMBL/GenBank/DDBJ databases">
        <authorList>
            <person name="Varghese N."/>
            <person name="Submissions S."/>
        </authorList>
    </citation>
    <scope>NUCLEOTIDE SEQUENCE [LARGE SCALE GENOMIC DNA]</scope>
    <source>
        <strain evidence="2">LMG 15572</strain>
    </source>
</reference>
<organism evidence="1 2">
    <name type="scientific">Streptococcus gallolyticus</name>
    <dbReference type="NCBI Taxonomy" id="315405"/>
    <lineage>
        <taxon>Bacteria</taxon>
        <taxon>Bacillati</taxon>
        <taxon>Bacillota</taxon>
        <taxon>Bacilli</taxon>
        <taxon>Lactobacillales</taxon>
        <taxon>Streptococcaceae</taxon>
        <taxon>Streptococcus</taxon>
    </lineage>
</organism>
<proteinExistence type="predicted"/>
<evidence type="ECO:0000313" key="2">
    <source>
        <dbReference type="Proteomes" id="UP000183629"/>
    </source>
</evidence>
<dbReference type="EMBL" id="FPBN01000007">
    <property type="protein sequence ID" value="SFU79116.1"/>
    <property type="molecule type" value="Genomic_DNA"/>
</dbReference>
<sequence>MRVVSVLGLLLLSFLFYCGDVKAETADNICFVTLDAVKEKMAAKEEFFLFVGRLDNVDTQRGLKRLEAVEQTIYFLDTKEIDYVAYKKFAKKYNIRTMTHLGHFKGKYQFAVANVFTVDLPSFLGYQGILFQN</sequence>
<dbReference type="RefSeq" id="WP_039693710.1">
    <property type="nucleotide sequence ID" value="NZ_CP113954.2"/>
</dbReference>